<organism evidence="2 3">
    <name type="scientific">Mycobacterium tuberculosis</name>
    <dbReference type="NCBI Taxonomy" id="1773"/>
    <lineage>
        <taxon>Bacteria</taxon>
        <taxon>Bacillati</taxon>
        <taxon>Actinomycetota</taxon>
        <taxon>Actinomycetes</taxon>
        <taxon>Mycobacteriales</taxon>
        <taxon>Mycobacteriaceae</taxon>
        <taxon>Mycobacterium</taxon>
        <taxon>Mycobacterium tuberculosis complex</taxon>
    </lineage>
</organism>
<sequence length="116" mass="13138">MKVAHAAQITEDRAWFPVRADARGVELAQHTPNRDRLAYQRGPQYEFLVGGDPEIKVVATDLGHQRRSEERCLMRNNLLAGQEFAQAERYRAAHPIEPDETIHPEAPQFGHRSLAG</sequence>
<gene>
    <name evidence="2" type="ORF">ERS027659_01020</name>
</gene>
<proteinExistence type="predicted"/>
<evidence type="ECO:0000256" key="1">
    <source>
        <dbReference type="SAM" id="MobiDB-lite"/>
    </source>
</evidence>
<evidence type="ECO:0000313" key="2">
    <source>
        <dbReference type="EMBL" id="CKR25857.1"/>
    </source>
</evidence>
<evidence type="ECO:0000313" key="3">
    <source>
        <dbReference type="Proteomes" id="UP000050164"/>
    </source>
</evidence>
<dbReference type="AlphaFoldDB" id="A0A654ZQB4"/>
<protein>
    <submittedName>
        <fullName evidence="2">Uncharacterized protein</fullName>
    </submittedName>
</protein>
<dbReference type="EMBL" id="CNFT01000165">
    <property type="protein sequence ID" value="CKR25857.1"/>
    <property type="molecule type" value="Genomic_DNA"/>
</dbReference>
<name>A0A654ZQB4_MYCTX</name>
<dbReference type="Proteomes" id="UP000050164">
    <property type="component" value="Unassembled WGS sequence"/>
</dbReference>
<reference evidence="2 3" key="1">
    <citation type="submission" date="2015-03" db="EMBL/GenBank/DDBJ databases">
        <authorList>
            <consortium name="Pathogen Informatics"/>
        </authorList>
    </citation>
    <scope>NUCLEOTIDE SEQUENCE [LARGE SCALE GENOMIC DNA]</scope>
    <source>
        <strain evidence="2 3">Bir 185</strain>
    </source>
</reference>
<feature type="region of interest" description="Disordered" evidence="1">
    <location>
        <begin position="94"/>
        <end position="116"/>
    </location>
</feature>
<feature type="compositionally biased region" description="Basic and acidic residues" evidence="1">
    <location>
        <begin position="94"/>
        <end position="103"/>
    </location>
</feature>
<accession>A0A654ZQB4</accession>